<reference evidence="3" key="2">
    <citation type="submission" date="2020-09" db="EMBL/GenBank/DDBJ databases">
        <authorList>
            <person name="Sun Q."/>
            <person name="Ohkuma M."/>
        </authorList>
    </citation>
    <scope>NUCLEOTIDE SEQUENCE</scope>
    <source>
        <strain evidence="3">JCM 12862</strain>
    </source>
</reference>
<proteinExistence type="predicted"/>
<feature type="domain" description="Outer membrane protein beta-barrel" evidence="2">
    <location>
        <begin position="18"/>
        <end position="174"/>
    </location>
</feature>
<dbReference type="Gene3D" id="2.40.160.20">
    <property type="match status" value="1"/>
</dbReference>
<dbReference type="SUPFAM" id="SSF56925">
    <property type="entry name" value="OMPA-like"/>
    <property type="match status" value="1"/>
</dbReference>
<keyword evidence="1" id="KW-0732">Signal</keyword>
<evidence type="ECO:0000256" key="1">
    <source>
        <dbReference type="SAM" id="SignalP"/>
    </source>
</evidence>
<dbReference type="RefSeq" id="WP_188654392.1">
    <property type="nucleotide sequence ID" value="NZ_BMNR01000007.1"/>
</dbReference>
<name>A0A8J3BMS5_9FLAO</name>
<sequence>MKKLFLTAFAVFVFVVVNAQSDNGDFTLAPQVGVNFSTYSSSDASYDARTSFAGGIVGEYYLSDRWSLRSGLLYDSMGAKDSYDNIDKLNYLTIPLNANWHFGKTRNWYLNFGPAVAIILSAKSDLSGGQTIDVKDYVSGTDIGIALGIGYKFDINDNFQLCIDYQGYGGIINIDNSNNLPYDIRNSRSSFNIGGIFKL</sequence>
<gene>
    <name evidence="3" type="ORF">GCM10007962_28640</name>
</gene>
<comment type="caution">
    <text evidence="3">The sequence shown here is derived from an EMBL/GenBank/DDBJ whole genome shotgun (WGS) entry which is preliminary data.</text>
</comment>
<evidence type="ECO:0000313" key="3">
    <source>
        <dbReference type="EMBL" id="GGK32570.1"/>
    </source>
</evidence>
<dbReference type="AlphaFoldDB" id="A0A8J3BMS5"/>
<dbReference type="InterPro" id="IPR011250">
    <property type="entry name" value="OMP/PagP_B-barrel"/>
</dbReference>
<evidence type="ECO:0000259" key="2">
    <source>
        <dbReference type="Pfam" id="PF13568"/>
    </source>
</evidence>
<dbReference type="Proteomes" id="UP000612329">
    <property type="component" value="Unassembled WGS sequence"/>
</dbReference>
<protein>
    <recommendedName>
        <fullName evidence="2">Outer membrane protein beta-barrel domain-containing protein</fullName>
    </recommendedName>
</protein>
<dbReference type="EMBL" id="BMNR01000007">
    <property type="protein sequence ID" value="GGK32570.1"/>
    <property type="molecule type" value="Genomic_DNA"/>
</dbReference>
<feature type="signal peptide" evidence="1">
    <location>
        <begin position="1"/>
        <end position="19"/>
    </location>
</feature>
<dbReference type="InterPro" id="IPR025665">
    <property type="entry name" value="Beta-barrel_OMP_2"/>
</dbReference>
<organism evidence="3 4">
    <name type="scientific">Yeosuana aromativorans</name>
    <dbReference type="NCBI Taxonomy" id="288019"/>
    <lineage>
        <taxon>Bacteria</taxon>
        <taxon>Pseudomonadati</taxon>
        <taxon>Bacteroidota</taxon>
        <taxon>Flavobacteriia</taxon>
        <taxon>Flavobacteriales</taxon>
        <taxon>Flavobacteriaceae</taxon>
        <taxon>Yeosuana</taxon>
    </lineage>
</organism>
<dbReference type="Pfam" id="PF13568">
    <property type="entry name" value="OMP_b-brl_2"/>
    <property type="match status" value="1"/>
</dbReference>
<evidence type="ECO:0000313" key="4">
    <source>
        <dbReference type="Proteomes" id="UP000612329"/>
    </source>
</evidence>
<accession>A0A8J3BMS5</accession>
<reference evidence="3" key="1">
    <citation type="journal article" date="2014" name="Int. J. Syst. Evol. Microbiol.">
        <title>Complete genome sequence of Corynebacterium casei LMG S-19264T (=DSM 44701T), isolated from a smear-ripened cheese.</title>
        <authorList>
            <consortium name="US DOE Joint Genome Institute (JGI-PGF)"/>
            <person name="Walter F."/>
            <person name="Albersmeier A."/>
            <person name="Kalinowski J."/>
            <person name="Ruckert C."/>
        </authorList>
    </citation>
    <scope>NUCLEOTIDE SEQUENCE</scope>
    <source>
        <strain evidence="3">JCM 12862</strain>
    </source>
</reference>
<keyword evidence="4" id="KW-1185">Reference proteome</keyword>
<feature type="chain" id="PRO_5035198764" description="Outer membrane protein beta-barrel domain-containing protein" evidence="1">
    <location>
        <begin position="20"/>
        <end position="199"/>
    </location>
</feature>